<evidence type="ECO:0000313" key="3">
    <source>
        <dbReference type="EMBL" id="NOJ47568.1"/>
    </source>
</evidence>
<dbReference type="EMBL" id="JAAVLW010000004">
    <property type="protein sequence ID" value="NOJ47568.1"/>
    <property type="molecule type" value="Genomic_DNA"/>
</dbReference>
<name>A0A7Y4H4K8_9BRAD</name>
<dbReference type="SUPFAM" id="SSF53756">
    <property type="entry name" value="UDP-Glycosyltransferase/glycogen phosphorylase"/>
    <property type="match status" value="1"/>
</dbReference>
<keyword evidence="4" id="KW-1185">Reference proteome</keyword>
<evidence type="ECO:0000313" key="4">
    <source>
        <dbReference type="Proteomes" id="UP000528734"/>
    </source>
</evidence>
<feature type="domain" description="Glycosyl transferase family 1" evidence="1">
    <location>
        <begin position="179"/>
        <end position="339"/>
    </location>
</feature>
<dbReference type="CDD" id="cd03811">
    <property type="entry name" value="GT4_GT28_WabH-like"/>
    <property type="match status" value="1"/>
</dbReference>
<dbReference type="Pfam" id="PF00534">
    <property type="entry name" value="Glycos_transf_1"/>
    <property type="match status" value="1"/>
</dbReference>
<evidence type="ECO:0000259" key="1">
    <source>
        <dbReference type="Pfam" id="PF00534"/>
    </source>
</evidence>
<evidence type="ECO:0000259" key="2">
    <source>
        <dbReference type="Pfam" id="PF13439"/>
    </source>
</evidence>
<dbReference type="PANTHER" id="PTHR12526">
    <property type="entry name" value="GLYCOSYLTRANSFERASE"/>
    <property type="match status" value="1"/>
</dbReference>
<proteinExistence type="predicted"/>
<dbReference type="RefSeq" id="WP_171710442.1">
    <property type="nucleotide sequence ID" value="NZ_JAAVLW010000004.1"/>
</dbReference>
<dbReference type="Pfam" id="PF13439">
    <property type="entry name" value="Glyco_transf_4"/>
    <property type="match status" value="1"/>
</dbReference>
<dbReference type="Gene3D" id="3.40.50.2000">
    <property type="entry name" value="Glycogen Phosphorylase B"/>
    <property type="match status" value="2"/>
</dbReference>
<accession>A0A7Y4H4K8</accession>
<dbReference type="InterPro" id="IPR028098">
    <property type="entry name" value="Glyco_trans_4-like_N"/>
</dbReference>
<dbReference type="InterPro" id="IPR001296">
    <property type="entry name" value="Glyco_trans_1"/>
</dbReference>
<reference evidence="3 4" key="1">
    <citation type="submission" date="2020-03" db="EMBL/GenBank/DDBJ databases">
        <title>Bradyrhizobium diversity isolated from nodules of Muelleranthus trifoliolatus.</title>
        <authorList>
            <person name="Klepa M."/>
            <person name="Helene L."/>
            <person name="Hungria M."/>
        </authorList>
    </citation>
    <scope>NUCLEOTIDE SEQUENCE [LARGE SCALE GENOMIC DNA]</scope>
    <source>
        <strain evidence="3 4">WSM 1744</strain>
    </source>
</reference>
<sequence length="370" mass="40469">MFVINSLTAGGAERALTDLLAYLQDDLRQYTVHLVLLDVEEERHAVPSYVRKHILDAKFGMFSSTVLLGRLLRELTPALTLSFLNRANCANVISSKILSSPCIISERVHTTSHFGTGISAAINKAIVRLTYRYADQVIAVSEGVKAELVTKFGVPEANVRVIYNPIDTARICERASEAPSIRLPKQYIVGMGRLVSNKNFRLLIESYWSSGITENLVILGEGSERSELETLISKLGLSERVFLPGYVQNPYPIVKAARLFVSSSNAEGFPNALIEAMALGCPVVATDCDAGPMEILTRQLGPRATEVTLAEHGILVPVNSAKSLADAVRIASREDIRELYSQRGKQRALDFGIRSSVDKYRSAIASCASL</sequence>
<dbReference type="Proteomes" id="UP000528734">
    <property type="component" value="Unassembled WGS sequence"/>
</dbReference>
<gene>
    <name evidence="3" type="ORF">HCN50_15140</name>
</gene>
<comment type="caution">
    <text evidence="3">The sequence shown here is derived from an EMBL/GenBank/DDBJ whole genome shotgun (WGS) entry which is preliminary data.</text>
</comment>
<keyword evidence="3" id="KW-0808">Transferase</keyword>
<organism evidence="3 4">
    <name type="scientific">Bradyrhizobium archetypum</name>
    <dbReference type="NCBI Taxonomy" id="2721160"/>
    <lineage>
        <taxon>Bacteria</taxon>
        <taxon>Pseudomonadati</taxon>
        <taxon>Pseudomonadota</taxon>
        <taxon>Alphaproteobacteria</taxon>
        <taxon>Hyphomicrobiales</taxon>
        <taxon>Nitrobacteraceae</taxon>
        <taxon>Bradyrhizobium</taxon>
    </lineage>
</organism>
<protein>
    <submittedName>
        <fullName evidence="3">Glycosyltransferase</fullName>
    </submittedName>
</protein>
<dbReference type="GO" id="GO:0016757">
    <property type="term" value="F:glycosyltransferase activity"/>
    <property type="evidence" value="ECO:0007669"/>
    <property type="project" value="InterPro"/>
</dbReference>
<dbReference type="AlphaFoldDB" id="A0A7Y4H4K8"/>
<feature type="domain" description="Glycosyltransferase subfamily 4-like N-terminal" evidence="2">
    <location>
        <begin position="10"/>
        <end position="170"/>
    </location>
</feature>